<evidence type="ECO:0000313" key="1">
    <source>
        <dbReference type="EMBL" id="QIM51276.1"/>
    </source>
</evidence>
<proteinExistence type="predicted"/>
<dbReference type="EMBL" id="CP049989">
    <property type="protein sequence ID" value="QIM51276.1"/>
    <property type="molecule type" value="Genomic_DNA"/>
</dbReference>
<dbReference type="Proteomes" id="UP000503162">
    <property type="component" value="Chromosome"/>
</dbReference>
<evidence type="ECO:0000313" key="2">
    <source>
        <dbReference type="Proteomes" id="UP000503162"/>
    </source>
</evidence>
<name>A0A6G8IE25_9BURK</name>
<protein>
    <submittedName>
        <fullName evidence="1">Uncharacterized protein</fullName>
    </submittedName>
</protein>
<organism evidence="1 2">
    <name type="scientific">Hydrogenophaga crocea</name>
    <dbReference type="NCBI Taxonomy" id="2716225"/>
    <lineage>
        <taxon>Bacteria</taxon>
        <taxon>Pseudomonadati</taxon>
        <taxon>Pseudomonadota</taxon>
        <taxon>Betaproteobacteria</taxon>
        <taxon>Burkholderiales</taxon>
        <taxon>Comamonadaceae</taxon>
        <taxon>Hydrogenophaga</taxon>
    </lineage>
</organism>
<dbReference type="RefSeq" id="WP_166224664.1">
    <property type="nucleotide sequence ID" value="NZ_CP049989.1"/>
</dbReference>
<dbReference type="KEGG" id="hcz:G9Q37_03565"/>
<sequence length="269" mass="28033">MQRPMLLPLFAAALLAGCETAPRAGADTRAQVVEVLRERQALRDGHPELHPALRAGVTAQEMEAGRLVQGECAEPDATRPLGLRWTGVTALLPAGTAAASLAPGSVIEVRDPRPAWPVRPGGPPPAHLHGGFAGSAAGTADAARTPTLCHAAGLPGSVWRVRLRGAVPGWMHPFAQAGLQRLEAFSDDDFRAGRVLRLACQLKVVDGGDWYAPVWIARAPEGLPLRVGDVVRLRAGAEAQSKDAGPAAEVLARDSSASAPGGNAVVRCR</sequence>
<dbReference type="PROSITE" id="PS51257">
    <property type="entry name" value="PROKAR_LIPOPROTEIN"/>
    <property type="match status" value="1"/>
</dbReference>
<accession>A0A6G8IE25</accession>
<keyword evidence="2" id="KW-1185">Reference proteome</keyword>
<reference evidence="1 2" key="1">
    <citation type="submission" date="2020-03" db="EMBL/GenBank/DDBJ databases">
        <title>Hydrogenophaga sp. nov. isolated from cyanobacterial mat.</title>
        <authorList>
            <person name="Thorat V."/>
            <person name="Kirdat K."/>
            <person name="Tiwarekar B."/>
            <person name="Costa E.D."/>
            <person name="Yadav A."/>
        </authorList>
    </citation>
    <scope>NUCLEOTIDE SEQUENCE [LARGE SCALE GENOMIC DNA]</scope>
    <source>
        <strain evidence="1 2">BA0156</strain>
    </source>
</reference>
<gene>
    <name evidence="1" type="ORF">G9Q37_03565</name>
</gene>
<dbReference type="AlphaFoldDB" id="A0A6G8IE25"/>